<dbReference type="Gene3D" id="1.20.120.520">
    <property type="entry name" value="nmb1532 protein domain like"/>
    <property type="match status" value="1"/>
</dbReference>
<organism evidence="2 3">
    <name type="scientific">Mycobacteroides abscessus 21</name>
    <dbReference type="NCBI Taxonomy" id="1299324"/>
    <lineage>
        <taxon>Bacteria</taxon>
        <taxon>Bacillati</taxon>
        <taxon>Actinomycetota</taxon>
        <taxon>Actinomycetes</taxon>
        <taxon>Mycobacteriales</taxon>
        <taxon>Mycobacteriaceae</taxon>
        <taxon>Mycobacteroides</taxon>
        <taxon>Mycobacteroides abscessus</taxon>
    </lineage>
</organism>
<dbReference type="EMBL" id="JAOF01000001">
    <property type="protein sequence ID" value="EUA47659.1"/>
    <property type="molecule type" value="Genomic_DNA"/>
</dbReference>
<name>A0A829Q4M6_9MYCO</name>
<evidence type="ECO:0000259" key="1">
    <source>
        <dbReference type="Pfam" id="PF01814"/>
    </source>
</evidence>
<dbReference type="AlphaFoldDB" id="A0A829Q4M6"/>
<evidence type="ECO:0000313" key="3">
    <source>
        <dbReference type="Proteomes" id="UP000020103"/>
    </source>
</evidence>
<sequence length="162" mass="18899">MTDWEFSSEMAQEHREIDRRIEDFIDGLDSGYVQRAILVETLEMLRRHIYIEEVFVFPPLRAGGAVMPIFVMMREHGQLWHTMDALVDLLDRGKSPAALRNICLQLLDQLHRHNSKEETIIYPTAETALPRHLGTEIDRFAEHGQVPAGWVCQHARQWIIRT</sequence>
<reference evidence="2 3" key="1">
    <citation type="submission" date="2013-12" db="EMBL/GenBank/DDBJ databases">
        <authorList>
            <person name="Madinger N."/>
            <person name="Lenaerts A."/>
            <person name="Ordway D."/>
            <person name="DeGroote M.A."/>
            <person name="Parker T."/>
            <person name="Sizemore C."/>
            <person name="Tallon L.J."/>
            <person name="Sadzewicz L.K."/>
            <person name="Sengamalay N."/>
            <person name="Fraser C.M."/>
            <person name="Hine E."/>
            <person name="Shefchek K.A."/>
            <person name="Das S.P."/>
            <person name="Tettelin H."/>
        </authorList>
    </citation>
    <scope>NUCLEOTIDE SEQUENCE [LARGE SCALE GENOMIC DNA]</scope>
    <source>
        <strain evidence="2 3">21</strain>
    </source>
</reference>
<dbReference type="InterPro" id="IPR012312">
    <property type="entry name" value="Hemerythrin-like"/>
</dbReference>
<accession>A0A829Q4M6</accession>
<proteinExistence type="predicted"/>
<dbReference type="Proteomes" id="UP000020103">
    <property type="component" value="Unassembled WGS sequence"/>
</dbReference>
<protein>
    <submittedName>
        <fullName evidence="2">Hemerythrin HHE cation binding domain protein</fullName>
    </submittedName>
</protein>
<gene>
    <name evidence="2" type="ORF">I543_0060</name>
</gene>
<dbReference type="Pfam" id="PF01814">
    <property type="entry name" value="Hemerythrin"/>
    <property type="match status" value="1"/>
</dbReference>
<feature type="domain" description="Hemerythrin-like" evidence="1">
    <location>
        <begin position="8"/>
        <end position="125"/>
    </location>
</feature>
<evidence type="ECO:0000313" key="2">
    <source>
        <dbReference type="EMBL" id="EUA47659.1"/>
    </source>
</evidence>
<comment type="caution">
    <text evidence="2">The sequence shown here is derived from an EMBL/GenBank/DDBJ whole genome shotgun (WGS) entry which is preliminary data.</text>
</comment>